<keyword evidence="1" id="KW-0472">Membrane</keyword>
<evidence type="ECO:0000256" key="1">
    <source>
        <dbReference type="SAM" id="Phobius"/>
    </source>
</evidence>
<keyword evidence="1" id="KW-1133">Transmembrane helix</keyword>
<evidence type="ECO:0000313" key="2">
    <source>
        <dbReference type="EMBL" id="KAF1933396.1"/>
    </source>
</evidence>
<feature type="transmembrane region" description="Helical" evidence="1">
    <location>
        <begin position="87"/>
        <end position="111"/>
    </location>
</feature>
<dbReference type="Proteomes" id="UP000800082">
    <property type="component" value="Unassembled WGS sequence"/>
</dbReference>
<keyword evidence="1" id="KW-0812">Transmembrane</keyword>
<sequence>MHCKALMGASHKRWHMAFWDTYELFQIHTILNCTFLTILILELTVNAVVTKSTQARMALRSRQMPCRNIDNESQRRGYLNQVPCSNLLHLLVLGTVAHLYVVFSGAVLLLGRCGPGLLLLARGTRPLGGSLRLANLLAVSSALSGLSLPLPCRSGGAVRKFPTQLLVHLLLSAKDADAVADGAASGSWVWSVIRIQPSD</sequence>
<reference evidence="2" key="1">
    <citation type="journal article" date="2020" name="Stud. Mycol.">
        <title>101 Dothideomycetes genomes: a test case for predicting lifestyles and emergence of pathogens.</title>
        <authorList>
            <person name="Haridas S."/>
            <person name="Albert R."/>
            <person name="Binder M."/>
            <person name="Bloem J."/>
            <person name="Labutti K."/>
            <person name="Salamov A."/>
            <person name="Andreopoulos B."/>
            <person name="Baker S."/>
            <person name="Barry K."/>
            <person name="Bills G."/>
            <person name="Bluhm B."/>
            <person name="Cannon C."/>
            <person name="Castanera R."/>
            <person name="Culley D."/>
            <person name="Daum C."/>
            <person name="Ezra D."/>
            <person name="Gonzalez J."/>
            <person name="Henrissat B."/>
            <person name="Kuo A."/>
            <person name="Liang C."/>
            <person name="Lipzen A."/>
            <person name="Lutzoni F."/>
            <person name="Magnuson J."/>
            <person name="Mondo S."/>
            <person name="Nolan M."/>
            <person name="Ohm R."/>
            <person name="Pangilinan J."/>
            <person name="Park H.-J."/>
            <person name="Ramirez L."/>
            <person name="Alfaro M."/>
            <person name="Sun H."/>
            <person name="Tritt A."/>
            <person name="Yoshinaga Y."/>
            <person name="Zwiers L.-H."/>
            <person name="Turgeon B."/>
            <person name="Goodwin S."/>
            <person name="Spatafora J."/>
            <person name="Crous P."/>
            <person name="Grigoriev I."/>
        </authorList>
    </citation>
    <scope>NUCLEOTIDE SEQUENCE</scope>
    <source>
        <strain evidence="2">CBS 183.55</strain>
    </source>
</reference>
<name>A0A6A5S4I9_9PLEO</name>
<gene>
    <name evidence="2" type="ORF">M421DRAFT_196071</name>
</gene>
<evidence type="ECO:0000313" key="3">
    <source>
        <dbReference type="Proteomes" id="UP000800082"/>
    </source>
</evidence>
<feature type="transmembrane region" description="Helical" evidence="1">
    <location>
        <begin position="25"/>
        <end position="49"/>
    </location>
</feature>
<dbReference type="GeneID" id="54345709"/>
<dbReference type="RefSeq" id="XP_033453644.1">
    <property type="nucleotide sequence ID" value="XM_033588062.1"/>
</dbReference>
<dbReference type="AlphaFoldDB" id="A0A6A5S4I9"/>
<keyword evidence="3" id="KW-1185">Reference proteome</keyword>
<accession>A0A6A5S4I9</accession>
<dbReference type="EMBL" id="ML978957">
    <property type="protein sequence ID" value="KAF1933396.1"/>
    <property type="molecule type" value="Genomic_DNA"/>
</dbReference>
<organism evidence="2 3">
    <name type="scientific">Didymella exigua CBS 183.55</name>
    <dbReference type="NCBI Taxonomy" id="1150837"/>
    <lineage>
        <taxon>Eukaryota</taxon>
        <taxon>Fungi</taxon>
        <taxon>Dikarya</taxon>
        <taxon>Ascomycota</taxon>
        <taxon>Pezizomycotina</taxon>
        <taxon>Dothideomycetes</taxon>
        <taxon>Pleosporomycetidae</taxon>
        <taxon>Pleosporales</taxon>
        <taxon>Pleosporineae</taxon>
        <taxon>Didymellaceae</taxon>
        <taxon>Didymella</taxon>
    </lineage>
</organism>
<proteinExistence type="predicted"/>
<protein>
    <submittedName>
        <fullName evidence="2">Uncharacterized protein</fullName>
    </submittedName>
</protein>